<dbReference type="PANTHER" id="PTHR46177:SF1">
    <property type="entry name" value="INTEGRASE CATALYTIC DOMAIN-CONTAINING PROTEIN"/>
    <property type="match status" value="1"/>
</dbReference>
<organism evidence="2 3">
    <name type="scientific">Trichogramma kaykai</name>
    <dbReference type="NCBI Taxonomy" id="54128"/>
    <lineage>
        <taxon>Eukaryota</taxon>
        <taxon>Metazoa</taxon>
        <taxon>Ecdysozoa</taxon>
        <taxon>Arthropoda</taxon>
        <taxon>Hexapoda</taxon>
        <taxon>Insecta</taxon>
        <taxon>Pterygota</taxon>
        <taxon>Neoptera</taxon>
        <taxon>Endopterygota</taxon>
        <taxon>Hymenoptera</taxon>
        <taxon>Apocrita</taxon>
        <taxon>Proctotrupomorpha</taxon>
        <taxon>Chalcidoidea</taxon>
        <taxon>Trichogrammatidae</taxon>
        <taxon>Trichogramma</taxon>
    </lineage>
</organism>
<dbReference type="PANTHER" id="PTHR46177">
    <property type="entry name" value="INTEGRASE CATALYTIC DOMAIN-CONTAINING PROTEIN"/>
    <property type="match status" value="1"/>
</dbReference>
<dbReference type="InterPro" id="IPR058913">
    <property type="entry name" value="Integrase_dom_put"/>
</dbReference>
<feature type="domain" description="Integrase core" evidence="1">
    <location>
        <begin position="4"/>
        <end position="79"/>
    </location>
</feature>
<keyword evidence="3" id="KW-1185">Reference proteome</keyword>
<evidence type="ECO:0000313" key="3">
    <source>
        <dbReference type="Proteomes" id="UP001627154"/>
    </source>
</evidence>
<proteinExistence type="predicted"/>
<reference evidence="2 3" key="1">
    <citation type="journal article" date="2024" name="bioRxiv">
        <title>A reference genome for Trichogramma kaykai: A tiny desert-dwelling parasitoid wasp with competing sex-ratio distorters.</title>
        <authorList>
            <person name="Culotta J."/>
            <person name="Lindsey A.R."/>
        </authorList>
    </citation>
    <scope>NUCLEOTIDE SEQUENCE [LARGE SCALE GENOMIC DNA]</scope>
    <source>
        <strain evidence="2 3">KSX58</strain>
    </source>
</reference>
<dbReference type="AlphaFoldDB" id="A0ABD2XPS9"/>
<gene>
    <name evidence="2" type="ORF">TKK_000516</name>
</gene>
<protein>
    <recommendedName>
        <fullName evidence="1">Integrase core domain-containing protein</fullName>
    </recommendedName>
</protein>
<dbReference type="EMBL" id="JBJJXI010000009">
    <property type="protein sequence ID" value="KAL3407400.1"/>
    <property type="molecule type" value="Genomic_DNA"/>
</dbReference>
<evidence type="ECO:0000259" key="1">
    <source>
        <dbReference type="Pfam" id="PF24764"/>
    </source>
</evidence>
<sequence length="79" mass="9009">MNVASTNNNPEVIAYYYLQSLLSHKCVPSVVRSDKGTENTLIELIQIALRFHDKDSRAGYGSFLKGKSTANERIEKYWK</sequence>
<evidence type="ECO:0000313" key="2">
    <source>
        <dbReference type="EMBL" id="KAL3407400.1"/>
    </source>
</evidence>
<comment type="caution">
    <text evidence="2">The sequence shown here is derived from an EMBL/GenBank/DDBJ whole genome shotgun (WGS) entry which is preliminary data.</text>
</comment>
<accession>A0ABD2XPS9</accession>
<name>A0ABD2XPS9_9HYME</name>
<dbReference type="Pfam" id="PF24764">
    <property type="entry name" value="rva_4"/>
    <property type="match status" value="1"/>
</dbReference>
<dbReference type="Proteomes" id="UP001627154">
    <property type="component" value="Unassembled WGS sequence"/>
</dbReference>